<comment type="similarity">
    <text evidence="1 5 6">Belongs to the glutamine synthetase family.</text>
</comment>
<dbReference type="GO" id="GO:0006576">
    <property type="term" value="P:biogenic amine metabolic process"/>
    <property type="evidence" value="ECO:0007669"/>
    <property type="project" value="UniProtKB-ARBA"/>
</dbReference>
<accession>Q08QS9</accession>
<evidence type="ECO:0000313" key="9">
    <source>
        <dbReference type="EMBL" id="EAU62837.1"/>
    </source>
</evidence>
<dbReference type="InterPro" id="IPR008146">
    <property type="entry name" value="Gln_synth_cat_dom"/>
</dbReference>
<proteinExistence type="inferred from homology"/>
<comment type="caution">
    <text evidence="9">The sequence shown here is derived from an EMBL/GenBank/DDBJ whole genome shotgun (WGS) entry which is preliminary data.</text>
</comment>
<dbReference type="Gene3D" id="3.30.590.10">
    <property type="entry name" value="Glutamine synthetase/guanido kinase, catalytic domain"/>
    <property type="match status" value="1"/>
</dbReference>
<dbReference type="Gene3D" id="3.10.20.70">
    <property type="entry name" value="Glutamine synthetase, N-terminal domain"/>
    <property type="match status" value="1"/>
</dbReference>
<evidence type="ECO:0000256" key="2">
    <source>
        <dbReference type="ARBA" id="ARBA00022598"/>
    </source>
</evidence>
<dbReference type="PATRIC" id="fig|378806.16.peg.1671"/>
<evidence type="ECO:0000259" key="8">
    <source>
        <dbReference type="PROSITE" id="PS51987"/>
    </source>
</evidence>
<keyword evidence="2" id="KW-0436">Ligase</keyword>
<keyword evidence="4" id="KW-0067">ATP-binding</keyword>
<dbReference type="Proteomes" id="UP000032702">
    <property type="component" value="Unassembled WGS sequence"/>
</dbReference>
<dbReference type="InterPro" id="IPR014746">
    <property type="entry name" value="Gln_synth/guanido_kin_cat_dom"/>
</dbReference>
<dbReference type="PANTHER" id="PTHR43785:SF12">
    <property type="entry name" value="TYPE-1 GLUTAMINE SYNTHETASE 2"/>
    <property type="match status" value="1"/>
</dbReference>
<sequence>MLSPGTQRKGDRALSNSRPCGCRCPPVSLFPSWNQRKDARTMAPRSKKKVLSQPVMARSVRAKKKGERLSTVAREPSGVDALHRWFEEKGVRKVKVGAVDIDGVWRGKYISPDKFFSAAKSNLGFCDVVFGWDLADELLDNTKVTGWHTGYPDACAHVDVSSGRIIPWEPDTAAFLLDFVNADGSAYAPSPRQLLQKIGRRARDMGFLPKFGAEYEFFIFKETPQSLKEKGFQDLTPLTPGMFGYSWLRTSMNSGLVHSLIDGCNAFGLDIEGFHTETGPGVFEAAIRYDDLEKAADKAALFKTVVKEICAKHGLTACFMAKVNAKLPGCSGHVHQSLWTLKGDRNTFHEAGAPGGMSQTMRHYLGGQVALMPELTALYWPTVNSYKRSVENTWAPTTATWGRENRTTAIRVIGDSPKAMRLEYRQLGADMNAYIGMAASLAAGLWGIENEVEPPPMCSGNGYEATAQPLPRSLKEAVALLSASERARELLGEDFVDHYVRTRQWEVRQYERAVTNWELERYMELI</sequence>
<evidence type="ECO:0000256" key="6">
    <source>
        <dbReference type="RuleBase" id="RU000384"/>
    </source>
</evidence>
<dbReference type="EMBL" id="AAMD01000201">
    <property type="protein sequence ID" value="EAU62837.1"/>
    <property type="molecule type" value="Genomic_DNA"/>
</dbReference>
<dbReference type="PROSITE" id="PS51987">
    <property type="entry name" value="GS_CATALYTIC"/>
    <property type="match status" value="1"/>
</dbReference>
<dbReference type="PANTHER" id="PTHR43785">
    <property type="entry name" value="GAMMA-GLUTAMYLPUTRESCINE SYNTHETASE"/>
    <property type="match status" value="1"/>
</dbReference>
<evidence type="ECO:0000256" key="1">
    <source>
        <dbReference type="ARBA" id="ARBA00009897"/>
    </source>
</evidence>
<name>Q08QS9_STIAD</name>
<dbReference type="SUPFAM" id="SSF54368">
    <property type="entry name" value="Glutamine synthetase, N-terminal domain"/>
    <property type="match status" value="1"/>
</dbReference>
<protein>
    <submittedName>
        <fullName evidence="9">Glutamine synthetase</fullName>
    </submittedName>
</protein>
<dbReference type="GO" id="GO:0006542">
    <property type="term" value="P:glutamine biosynthetic process"/>
    <property type="evidence" value="ECO:0007669"/>
    <property type="project" value="InterPro"/>
</dbReference>
<gene>
    <name evidence="9" type="ORF">STIAU_7659</name>
</gene>
<dbReference type="FunFam" id="3.30.590.10:FF:000005">
    <property type="entry name" value="Probable glutamine synthetase"/>
    <property type="match status" value="1"/>
</dbReference>
<feature type="region of interest" description="Disordered" evidence="7">
    <location>
        <begin position="35"/>
        <end position="57"/>
    </location>
</feature>
<dbReference type="SUPFAM" id="SSF55931">
    <property type="entry name" value="Glutamine synthetase/guanido kinase"/>
    <property type="match status" value="1"/>
</dbReference>
<dbReference type="GO" id="GO:0042402">
    <property type="term" value="P:biogenic amine catabolic process"/>
    <property type="evidence" value="ECO:0007669"/>
    <property type="project" value="UniProtKB-ARBA"/>
</dbReference>
<organism evidence="9 10">
    <name type="scientific">Stigmatella aurantiaca (strain DW4/3-1)</name>
    <dbReference type="NCBI Taxonomy" id="378806"/>
    <lineage>
        <taxon>Bacteria</taxon>
        <taxon>Pseudomonadati</taxon>
        <taxon>Myxococcota</taxon>
        <taxon>Myxococcia</taxon>
        <taxon>Myxococcales</taxon>
        <taxon>Cystobacterineae</taxon>
        <taxon>Archangiaceae</taxon>
        <taxon>Stigmatella</taxon>
    </lineage>
</organism>
<dbReference type="GO" id="GO:0005524">
    <property type="term" value="F:ATP binding"/>
    <property type="evidence" value="ECO:0007669"/>
    <property type="project" value="UniProtKB-KW"/>
</dbReference>
<evidence type="ECO:0000256" key="7">
    <source>
        <dbReference type="SAM" id="MobiDB-lite"/>
    </source>
</evidence>
<evidence type="ECO:0000313" key="10">
    <source>
        <dbReference type="Proteomes" id="UP000032702"/>
    </source>
</evidence>
<dbReference type="InterPro" id="IPR036651">
    <property type="entry name" value="Gln_synt_N_sf"/>
</dbReference>
<evidence type="ECO:0000256" key="4">
    <source>
        <dbReference type="ARBA" id="ARBA00022840"/>
    </source>
</evidence>
<dbReference type="Pfam" id="PF00120">
    <property type="entry name" value="Gln-synt_C"/>
    <property type="match status" value="1"/>
</dbReference>
<evidence type="ECO:0000256" key="3">
    <source>
        <dbReference type="ARBA" id="ARBA00022741"/>
    </source>
</evidence>
<reference evidence="9 10" key="1">
    <citation type="submission" date="2006-04" db="EMBL/GenBank/DDBJ databases">
        <authorList>
            <person name="Nierman W.C."/>
        </authorList>
    </citation>
    <scope>NUCLEOTIDE SEQUENCE [LARGE SCALE GENOMIC DNA]</scope>
    <source>
        <strain evidence="9 10">DW4/3-1</strain>
    </source>
</reference>
<evidence type="ECO:0000256" key="5">
    <source>
        <dbReference type="PROSITE-ProRule" id="PRU01331"/>
    </source>
</evidence>
<feature type="domain" description="GS catalytic" evidence="8">
    <location>
        <begin position="191"/>
        <end position="526"/>
    </location>
</feature>
<keyword evidence="3" id="KW-0547">Nucleotide-binding</keyword>
<dbReference type="AlphaFoldDB" id="Q08QS9"/>
<dbReference type="SMART" id="SM01230">
    <property type="entry name" value="Gln-synt_C"/>
    <property type="match status" value="1"/>
</dbReference>
<dbReference type="GO" id="GO:0004356">
    <property type="term" value="F:glutamine synthetase activity"/>
    <property type="evidence" value="ECO:0007669"/>
    <property type="project" value="InterPro"/>
</dbReference>